<dbReference type="EMBL" id="ASSJ01000004">
    <property type="protein sequence ID" value="ERN43015.1"/>
    <property type="molecule type" value="Genomic_DNA"/>
</dbReference>
<dbReference type="Proteomes" id="UP000016960">
    <property type="component" value="Unassembled WGS sequence"/>
</dbReference>
<sequence>MSTSGFSGRAMLPYLSLSFIALNHDLGLVGHRRNTCRTVACQLLLPRDDAGGRDGLNARGDANAQAFGAHFQAVFDPLDGSAQPRHGVALLSLTRRSQPQHQ</sequence>
<proteinExistence type="predicted"/>
<reference evidence="1 2" key="1">
    <citation type="submission" date="2013-05" db="EMBL/GenBank/DDBJ databases">
        <title>Draft genome sequence of Rubidibacter lacunae KORDI 51-2.</title>
        <authorList>
            <person name="Choi D.H."/>
            <person name="Noh J.H."/>
            <person name="Kwon K.-K."/>
            <person name="Lee J.-H."/>
            <person name="Ryu J.-Y."/>
        </authorList>
    </citation>
    <scope>NUCLEOTIDE SEQUENCE [LARGE SCALE GENOMIC DNA]</scope>
    <source>
        <strain evidence="1 2">KORDI 51-2</strain>
    </source>
</reference>
<gene>
    <name evidence="1" type="ORF">KR51_00003280</name>
</gene>
<name>U5DTL3_9CHRO</name>
<protein>
    <submittedName>
        <fullName evidence="1">Uncharacterized protein</fullName>
    </submittedName>
</protein>
<comment type="caution">
    <text evidence="1">The sequence shown here is derived from an EMBL/GenBank/DDBJ whole genome shotgun (WGS) entry which is preliminary data.</text>
</comment>
<evidence type="ECO:0000313" key="1">
    <source>
        <dbReference type="EMBL" id="ERN43015.1"/>
    </source>
</evidence>
<organism evidence="1 2">
    <name type="scientific">Rubidibacter lacunae KORDI 51-2</name>
    <dbReference type="NCBI Taxonomy" id="582515"/>
    <lineage>
        <taxon>Bacteria</taxon>
        <taxon>Bacillati</taxon>
        <taxon>Cyanobacteriota</taxon>
        <taxon>Cyanophyceae</taxon>
        <taxon>Oscillatoriophycideae</taxon>
        <taxon>Chroococcales</taxon>
        <taxon>Aphanothecaceae</taxon>
        <taxon>Rubidibacter</taxon>
    </lineage>
</organism>
<keyword evidence="2" id="KW-1185">Reference proteome</keyword>
<dbReference type="AlphaFoldDB" id="U5DTL3"/>
<evidence type="ECO:0000313" key="2">
    <source>
        <dbReference type="Proteomes" id="UP000016960"/>
    </source>
</evidence>
<accession>U5DTL3</accession>
<dbReference type="InParanoid" id="U5DTL3"/>